<dbReference type="GO" id="GO:0004386">
    <property type="term" value="F:helicase activity"/>
    <property type="evidence" value="ECO:0007669"/>
    <property type="project" value="UniProtKB-KW"/>
</dbReference>
<keyword evidence="1" id="KW-0479">Metal-binding</keyword>
<evidence type="ECO:0000256" key="1">
    <source>
        <dbReference type="PROSITE-ProRule" id="PRU00325"/>
    </source>
</evidence>
<organism evidence="3 4">
    <name type="scientific">Bacillus wiedmannii</name>
    <dbReference type="NCBI Taxonomy" id="1890302"/>
    <lineage>
        <taxon>Bacteria</taxon>
        <taxon>Bacillati</taxon>
        <taxon>Bacillota</taxon>
        <taxon>Bacilli</taxon>
        <taxon>Bacillales</taxon>
        <taxon>Bacillaceae</taxon>
        <taxon>Bacillus</taxon>
        <taxon>Bacillus cereus group</taxon>
    </lineage>
</organism>
<proteinExistence type="predicted"/>
<feature type="domain" description="SWIM-type" evidence="2">
    <location>
        <begin position="53"/>
        <end position="92"/>
    </location>
</feature>
<dbReference type="Pfam" id="PF04434">
    <property type="entry name" value="SWIM"/>
    <property type="match status" value="1"/>
</dbReference>
<keyword evidence="1" id="KW-0862">Zinc</keyword>
<keyword evidence="3" id="KW-0067">ATP-binding</keyword>
<keyword evidence="3" id="KW-0547">Nucleotide-binding</keyword>
<evidence type="ECO:0000313" key="3">
    <source>
        <dbReference type="EMBL" id="TKI80932.1"/>
    </source>
</evidence>
<feature type="non-terminal residue" evidence="3">
    <location>
        <position position="191"/>
    </location>
</feature>
<sequence>MSFTLNKSIIKEVCGETSYKRGEAYYKANKVIVNHYDETKEICEATVKGNEDFHVTVEKAKKGDVVARCSCPSLASFQTYCQHVAAVLIQINYNQQTGGMLPASSENMSGNDQLTSGMFQLFAEKPLRPKSKQHRFDTREILNVAFICSPVATKSGGALLGIQLKLAKTYFINHIREFLSKVEKREAFHCS</sequence>
<accession>A0A4U3A1K2</accession>
<comment type="caution">
    <text evidence="3">The sequence shown here is derived from an EMBL/GenBank/DDBJ whole genome shotgun (WGS) entry which is preliminary data.</text>
</comment>
<dbReference type="EMBL" id="SZON01003278">
    <property type="protein sequence ID" value="TKI80932.1"/>
    <property type="molecule type" value="Genomic_DNA"/>
</dbReference>
<gene>
    <name evidence="3" type="ORF">FC699_34390</name>
</gene>
<protein>
    <submittedName>
        <fullName evidence="3">Helicase SNF</fullName>
    </submittedName>
</protein>
<dbReference type="Proteomes" id="UP000305222">
    <property type="component" value="Unassembled WGS sequence"/>
</dbReference>
<dbReference type="AlphaFoldDB" id="A0A4U3A1K2"/>
<keyword evidence="1" id="KW-0863">Zinc-finger</keyword>
<keyword evidence="3" id="KW-0378">Hydrolase</keyword>
<name>A0A4U3A1K2_9BACI</name>
<keyword evidence="3" id="KW-0347">Helicase</keyword>
<dbReference type="InterPro" id="IPR007527">
    <property type="entry name" value="Znf_SWIM"/>
</dbReference>
<dbReference type="GO" id="GO:0008270">
    <property type="term" value="F:zinc ion binding"/>
    <property type="evidence" value="ECO:0007669"/>
    <property type="project" value="UniProtKB-KW"/>
</dbReference>
<reference evidence="3 4" key="1">
    <citation type="journal article" date="2019" name="Environ. Microbiol.">
        <title>An active ?-lactamase is a part of an orchestrated cell wall stress resistance network of Bacillus subtilis and related rhizosphere species.</title>
        <authorList>
            <person name="Bucher T."/>
            <person name="Keren-Paz A."/>
            <person name="Hausser J."/>
            <person name="Olender T."/>
            <person name="Cytryn E."/>
            <person name="Kolodkin-Gal I."/>
        </authorList>
    </citation>
    <scope>NUCLEOTIDE SEQUENCE [LARGE SCALE GENOMIC DNA]</scope>
    <source>
        <strain evidence="3 4">I5</strain>
    </source>
</reference>
<dbReference type="PROSITE" id="PS50966">
    <property type="entry name" value="ZF_SWIM"/>
    <property type="match status" value="1"/>
</dbReference>
<evidence type="ECO:0000259" key="2">
    <source>
        <dbReference type="PROSITE" id="PS50966"/>
    </source>
</evidence>
<evidence type="ECO:0000313" key="4">
    <source>
        <dbReference type="Proteomes" id="UP000305222"/>
    </source>
</evidence>